<evidence type="ECO:0000313" key="2">
    <source>
        <dbReference type="Proteomes" id="UP000436088"/>
    </source>
</evidence>
<organism evidence="1 2">
    <name type="scientific">Hibiscus syriacus</name>
    <name type="common">Rose of Sharon</name>
    <dbReference type="NCBI Taxonomy" id="106335"/>
    <lineage>
        <taxon>Eukaryota</taxon>
        <taxon>Viridiplantae</taxon>
        <taxon>Streptophyta</taxon>
        <taxon>Embryophyta</taxon>
        <taxon>Tracheophyta</taxon>
        <taxon>Spermatophyta</taxon>
        <taxon>Magnoliopsida</taxon>
        <taxon>eudicotyledons</taxon>
        <taxon>Gunneridae</taxon>
        <taxon>Pentapetalae</taxon>
        <taxon>rosids</taxon>
        <taxon>malvids</taxon>
        <taxon>Malvales</taxon>
        <taxon>Malvaceae</taxon>
        <taxon>Malvoideae</taxon>
        <taxon>Hibiscus</taxon>
    </lineage>
</organism>
<keyword evidence="2" id="KW-1185">Reference proteome</keyword>
<dbReference type="Proteomes" id="UP000436088">
    <property type="component" value="Unassembled WGS sequence"/>
</dbReference>
<dbReference type="AlphaFoldDB" id="A0A6A2YC37"/>
<proteinExistence type="predicted"/>
<evidence type="ECO:0000313" key="1">
    <source>
        <dbReference type="EMBL" id="KAE8672589.1"/>
    </source>
</evidence>
<name>A0A6A2YC37_HIBSY</name>
<sequence>MQAANNETMAQGFLKYLCLKAAPRIFEVSVSQGCTPSVPPIVVVSVHIFRQMGKITVVDIENSLLTEAVEKVGYFSIASELMLNDAKVMEVSHIFMLRKRDLVPSRIKRPGMPRMPHERLRKTEEADSPTLSYLYDSMHRASHCENRIVSGIDKTFESDSSALEELERKAAIENKHFHKLIAATSDGSFITRSSPSSNSFIESRYTWGNSIDAQPFPGTFCIIMACLFQLFLDRYDPL</sequence>
<dbReference type="EMBL" id="VEPZ02001443">
    <property type="protein sequence ID" value="KAE8672589.1"/>
    <property type="molecule type" value="Genomic_DNA"/>
</dbReference>
<protein>
    <submittedName>
        <fullName evidence="1">Uncharacterized protein</fullName>
    </submittedName>
</protein>
<reference evidence="1" key="1">
    <citation type="submission" date="2019-09" db="EMBL/GenBank/DDBJ databases">
        <title>Draft genome information of white flower Hibiscus syriacus.</title>
        <authorList>
            <person name="Kim Y.-M."/>
        </authorList>
    </citation>
    <scope>NUCLEOTIDE SEQUENCE [LARGE SCALE GENOMIC DNA]</scope>
    <source>
        <strain evidence="1">YM2019G1</strain>
    </source>
</reference>
<comment type="caution">
    <text evidence="1">The sequence shown here is derived from an EMBL/GenBank/DDBJ whole genome shotgun (WGS) entry which is preliminary data.</text>
</comment>
<gene>
    <name evidence="1" type="ORF">F3Y22_tig00111837pilonHSYRG00601</name>
</gene>
<accession>A0A6A2YC37</accession>